<evidence type="ECO:0000256" key="10">
    <source>
        <dbReference type="ARBA" id="ARBA00038190"/>
    </source>
</evidence>
<keyword evidence="9 14" id="KW-0472">Membrane</keyword>
<evidence type="ECO:0000256" key="11">
    <source>
        <dbReference type="ARBA" id="ARBA00039026"/>
    </source>
</evidence>
<dbReference type="GO" id="GO:0006643">
    <property type="term" value="P:membrane lipid metabolic process"/>
    <property type="evidence" value="ECO:0007669"/>
    <property type="project" value="TreeGrafter"/>
</dbReference>
<keyword evidence="7" id="KW-0408">Iron</keyword>
<evidence type="ECO:0000256" key="3">
    <source>
        <dbReference type="ARBA" id="ARBA00022692"/>
    </source>
</evidence>
<dbReference type="AlphaFoldDB" id="A0AAV2RVH3"/>
<dbReference type="GO" id="GO:0005506">
    <property type="term" value="F:iron ion binding"/>
    <property type="evidence" value="ECO:0007669"/>
    <property type="project" value="InterPro"/>
</dbReference>
<organism evidence="17 18">
    <name type="scientific">Meganyctiphanes norvegica</name>
    <name type="common">Northern krill</name>
    <name type="synonym">Thysanopoda norvegica</name>
    <dbReference type="NCBI Taxonomy" id="48144"/>
    <lineage>
        <taxon>Eukaryota</taxon>
        <taxon>Metazoa</taxon>
        <taxon>Ecdysozoa</taxon>
        <taxon>Arthropoda</taxon>
        <taxon>Crustacea</taxon>
        <taxon>Multicrustacea</taxon>
        <taxon>Malacostraca</taxon>
        <taxon>Eumalacostraca</taxon>
        <taxon>Eucarida</taxon>
        <taxon>Euphausiacea</taxon>
        <taxon>Euphausiidae</taxon>
        <taxon>Meganyctiphanes</taxon>
    </lineage>
</organism>
<gene>
    <name evidence="17" type="ORF">MNOR_LOCUS28845</name>
</gene>
<dbReference type="InterPro" id="IPR006694">
    <property type="entry name" value="Fatty_acid_hydroxylase"/>
</dbReference>
<dbReference type="GO" id="GO:0050479">
    <property type="term" value="F:glyceryl-ether monooxygenase activity"/>
    <property type="evidence" value="ECO:0007669"/>
    <property type="project" value="UniProtKB-EC"/>
</dbReference>
<evidence type="ECO:0000256" key="1">
    <source>
        <dbReference type="ARBA" id="ARBA00001962"/>
    </source>
</evidence>
<evidence type="ECO:0000256" key="8">
    <source>
        <dbReference type="ARBA" id="ARBA00023098"/>
    </source>
</evidence>
<evidence type="ECO:0000256" key="12">
    <source>
        <dbReference type="ARBA" id="ARBA00040992"/>
    </source>
</evidence>
<evidence type="ECO:0000313" key="17">
    <source>
        <dbReference type="EMBL" id="CAL4141341.1"/>
    </source>
</evidence>
<feature type="transmembrane region" description="Helical" evidence="14">
    <location>
        <begin position="327"/>
        <end position="345"/>
    </location>
</feature>
<keyword evidence="18" id="KW-1185">Reference proteome</keyword>
<evidence type="ECO:0000256" key="9">
    <source>
        <dbReference type="ARBA" id="ARBA00023136"/>
    </source>
</evidence>
<name>A0AAV2RVH3_MEGNR</name>
<feature type="domain" description="Alkylglycerol monooxygenase C-terminal" evidence="16">
    <location>
        <begin position="331"/>
        <end position="408"/>
    </location>
</feature>
<dbReference type="Pfam" id="PF24858">
    <property type="entry name" value="AGMP_C"/>
    <property type="match status" value="1"/>
</dbReference>
<sequence length="447" mass="52551">MSRSASVLENIGRLFYIVDQKTTTFQHEKDVPNYLNEALPYFMLLIVVEWLVTYIKIGKTFRLGDCLTSQGHGICRQVAEVVWRGFEFLGYQWLYERRLVHLDWDSSLVWWMAALGADFGYYWFHRAVHELHLGWSSHQVHHSSEDYNISTALRQSMFQRLFAFGFYQPLALLGVPLPAILVHYQFNLLYQVWIHTELVDRLGPLEWVFNTPSHHRVHHGSNKWCLDKNYGGTLIIWDRIFGTFAAERDDEPVVYGLVDQPQTFNVIWLQFFYIGHVFKKFWKMETFEDKMRALFFGPGWTPGSPRLGDMDMLPDKWPQRPKYDPQIPLWLKIYIIVHFFVVILVQRALLTRVMGLTYISILFFMMFIFVSLATIGGMYDGWMLAPLLETARCITYIVYFSSTYLTTSAFLDGSLMVYMAMSSFMWGKQTVKMIYSLARKEMKSNLS</sequence>
<dbReference type="EMBL" id="CAXKWB010032488">
    <property type="protein sequence ID" value="CAL4141341.1"/>
    <property type="molecule type" value="Genomic_DNA"/>
</dbReference>
<evidence type="ECO:0000259" key="16">
    <source>
        <dbReference type="Pfam" id="PF24858"/>
    </source>
</evidence>
<feature type="transmembrane region" description="Helical" evidence="14">
    <location>
        <begin position="161"/>
        <end position="184"/>
    </location>
</feature>
<dbReference type="GO" id="GO:0005789">
    <property type="term" value="C:endoplasmic reticulum membrane"/>
    <property type="evidence" value="ECO:0007669"/>
    <property type="project" value="UniProtKB-SubCell"/>
</dbReference>
<keyword evidence="5 14" id="KW-1133">Transmembrane helix</keyword>
<comment type="caution">
    <text evidence="17">The sequence shown here is derived from an EMBL/GenBank/DDBJ whole genome shotgun (WGS) entry which is preliminary data.</text>
</comment>
<evidence type="ECO:0000313" key="18">
    <source>
        <dbReference type="Proteomes" id="UP001497623"/>
    </source>
</evidence>
<dbReference type="PANTHER" id="PTHR21624:SF1">
    <property type="entry name" value="ALKYLGLYCEROL MONOOXYGENASE"/>
    <property type="match status" value="1"/>
</dbReference>
<comment type="cofactor">
    <cofactor evidence="1">
        <name>Fe cation</name>
        <dbReference type="ChEBI" id="CHEBI:24875"/>
    </cofactor>
</comment>
<feature type="domain" description="Fatty acid hydroxylase" evidence="15">
    <location>
        <begin position="112"/>
        <end position="243"/>
    </location>
</feature>
<feature type="transmembrane region" description="Helical" evidence="14">
    <location>
        <begin position="357"/>
        <end position="376"/>
    </location>
</feature>
<dbReference type="InterPro" id="IPR051689">
    <property type="entry name" value="Sterol_desaturase/TMEM195"/>
</dbReference>
<evidence type="ECO:0000256" key="2">
    <source>
        <dbReference type="ARBA" id="ARBA00004477"/>
    </source>
</evidence>
<evidence type="ECO:0000256" key="5">
    <source>
        <dbReference type="ARBA" id="ARBA00022989"/>
    </source>
</evidence>
<dbReference type="InterPro" id="IPR056853">
    <property type="entry name" value="AGMP_C"/>
</dbReference>
<dbReference type="Proteomes" id="UP001497623">
    <property type="component" value="Unassembled WGS sequence"/>
</dbReference>
<dbReference type="EC" id="1.14.16.5" evidence="11"/>
<feature type="transmembrane region" description="Helical" evidence="14">
    <location>
        <begin position="396"/>
        <end position="418"/>
    </location>
</feature>
<accession>A0AAV2RVH3</accession>
<keyword evidence="4" id="KW-0256">Endoplasmic reticulum</keyword>
<keyword evidence="6" id="KW-0560">Oxidoreductase</keyword>
<feature type="transmembrane region" description="Helical" evidence="14">
    <location>
        <begin position="38"/>
        <end position="55"/>
    </location>
</feature>
<evidence type="ECO:0000256" key="7">
    <source>
        <dbReference type="ARBA" id="ARBA00023004"/>
    </source>
</evidence>
<evidence type="ECO:0000259" key="15">
    <source>
        <dbReference type="Pfam" id="PF04116"/>
    </source>
</evidence>
<evidence type="ECO:0000256" key="13">
    <source>
        <dbReference type="ARBA" id="ARBA00047556"/>
    </source>
</evidence>
<evidence type="ECO:0000256" key="6">
    <source>
        <dbReference type="ARBA" id="ARBA00023002"/>
    </source>
</evidence>
<comment type="subcellular location">
    <subcellularLocation>
        <location evidence="2">Endoplasmic reticulum membrane</location>
        <topology evidence="2">Multi-pass membrane protein</topology>
    </subcellularLocation>
</comment>
<reference evidence="17 18" key="1">
    <citation type="submission" date="2024-05" db="EMBL/GenBank/DDBJ databases">
        <authorList>
            <person name="Wallberg A."/>
        </authorList>
    </citation>
    <scope>NUCLEOTIDE SEQUENCE [LARGE SCALE GENOMIC DNA]</scope>
</reference>
<dbReference type="PANTHER" id="PTHR21624">
    <property type="entry name" value="STEROL DESATURASE-RELATED PROTEIN"/>
    <property type="match status" value="1"/>
</dbReference>
<comment type="similarity">
    <text evidence="10">Belongs to the sterol desaturase family. TMEM195 subfamily.</text>
</comment>
<keyword evidence="8" id="KW-0443">Lipid metabolism</keyword>
<comment type="catalytic activity">
    <reaction evidence="13">
        <text>1-O-(1,2-saturated-alkyl)-sn-glycerol + (6R)-L-erythro-5,6,7,8-tetrahydrobiopterin + O2 = a 1-(1-hydroxyalkyl)-sn-glycerol + (6R)-L-erythro-6,7-dihydrobiopterin + H2O</text>
        <dbReference type="Rhea" id="RHEA:36255"/>
        <dbReference type="ChEBI" id="CHEBI:15377"/>
        <dbReference type="ChEBI" id="CHEBI:15379"/>
        <dbReference type="ChEBI" id="CHEBI:43120"/>
        <dbReference type="ChEBI" id="CHEBI:59560"/>
        <dbReference type="ChEBI" id="CHEBI:73418"/>
        <dbReference type="ChEBI" id="CHEBI:83957"/>
        <dbReference type="EC" id="1.14.16.5"/>
    </reaction>
</comment>
<protein>
    <recommendedName>
        <fullName evidence="12">Alkylglycerol monooxygenase</fullName>
        <ecNumber evidence="11">1.14.16.5</ecNumber>
    </recommendedName>
</protein>
<evidence type="ECO:0000256" key="14">
    <source>
        <dbReference type="SAM" id="Phobius"/>
    </source>
</evidence>
<dbReference type="GO" id="GO:0008610">
    <property type="term" value="P:lipid biosynthetic process"/>
    <property type="evidence" value="ECO:0007669"/>
    <property type="project" value="InterPro"/>
</dbReference>
<dbReference type="Pfam" id="PF04116">
    <property type="entry name" value="FA_hydroxylase"/>
    <property type="match status" value="1"/>
</dbReference>
<evidence type="ECO:0000256" key="4">
    <source>
        <dbReference type="ARBA" id="ARBA00022824"/>
    </source>
</evidence>
<keyword evidence="3 14" id="KW-0812">Transmembrane</keyword>
<proteinExistence type="inferred from homology"/>